<keyword evidence="4" id="KW-0508">mRNA splicing</keyword>
<dbReference type="PANTHER" id="PTHR19877:SF13">
    <property type="entry name" value="SERINE-THREONINE KINASE RECEPTOR-ASSOCIATED PROTEIN"/>
    <property type="match status" value="1"/>
</dbReference>
<feature type="repeat" description="WD" evidence="7">
    <location>
        <begin position="314"/>
        <end position="346"/>
    </location>
</feature>
<dbReference type="GeneID" id="37040068"/>
<evidence type="ECO:0000256" key="3">
    <source>
        <dbReference type="ARBA" id="ARBA00022737"/>
    </source>
</evidence>
<dbReference type="PANTHER" id="PTHR19877">
    <property type="entry name" value="EUKARYOTIC TRANSLATION INITIATION FACTOR 3 SUBUNIT I"/>
    <property type="match status" value="1"/>
</dbReference>
<evidence type="ECO:0000256" key="5">
    <source>
        <dbReference type="ARBA" id="ARBA00038394"/>
    </source>
</evidence>
<evidence type="ECO:0000256" key="1">
    <source>
        <dbReference type="ARBA" id="ARBA00022574"/>
    </source>
</evidence>
<gene>
    <name evidence="9" type="ORF">FA10DRAFT_160969</name>
</gene>
<dbReference type="GO" id="GO:0000387">
    <property type="term" value="P:spliceosomal snRNP assembly"/>
    <property type="evidence" value="ECO:0007669"/>
    <property type="project" value="TreeGrafter"/>
</dbReference>
<dbReference type="GO" id="GO:0032797">
    <property type="term" value="C:SMN complex"/>
    <property type="evidence" value="ECO:0007669"/>
    <property type="project" value="TreeGrafter"/>
</dbReference>
<dbReference type="InterPro" id="IPR020472">
    <property type="entry name" value="WD40_PAC1"/>
</dbReference>
<sequence>MTSNNNQDNAAPGLGQGQGAGGAASAPAPAAPASAAGPAARSVPLTCSGHTRPVVHLEFSEQQDDGSYSMLSSCKDGNPMLRDWLGDWIGTFLGHKGAVWSSKLSGGDASRAVTGSADFSAKVWDTYTGSCLHTFPHNHIVRSVAIDAKGQRILTGGHEKKLRLFDLARPDAEPSLLSTAGNDKQLAHEGNIKSVVWQRGDGEATAVSAGEDKIVRWWDLRNMTKTGEMTLEDPITSMERSAGVLGELLTVTAGKKVLFIDAQLRELRKEHRLALPPSSASLHPTMADRFVAGCTSDGWVRIYDYETGAERELHKGHHGPAHAVSYSPDGELAASGSEDGTIRLWQTWPGKRYGLWA</sequence>
<evidence type="ECO:0000313" key="9">
    <source>
        <dbReference type="EMBL" id="PWN88335.1"/>
    </source>
</evidence>
<keyword evidence="10" id="KW-1185">Reference proteome</keyword>
<dbReference type="RefSeq" id="XP_025375533.1">
    <property type="nucleotide sequence ID" value="XM_025518152.1"/>
</dbReference>
<evidence type="ECO:0000313" key="10">
    <source>
        <dbReference type="Proteomes" id="UP000245768"/>
    </source>
</evidence>
<dbReference type="AlphaFoldDB" id="A0A316YKU3"/>
<evidence type="ECO:0000256" key="8">
    <source>
        <dbReference type="SAM" id="MobiDB-lite"/>
    </source>
</evidence>
<dbReference type="InParanoid" id="A0A316YKU3"/>
<dbReference type="STRING" id="215250.A0A316YKU3"/>
<dbReference type="Pfam" id="PF00400">
    <property type="entry name" value="WD40"/>
    <property type="match status" value="3"/>
</dbReference>
<name>A0A316YKU3_9BASI</name>
<evidence type="ECO:0000256" key="7">
    <source>
        <dbReference type="PROSITE-ProRule" id="PRU00221"/>
    </source>
</evidence>
<comment type="similarity">
    <text evidence="5">Belongs to the WD repeat STRAP family.</text>
</comment>
<feature type="compositionally biased region" description="Low complexity" evidence="8">
    <location>
        <begin position="23"/>
        <end position="40"/>
    </location>
</feature>
<accession>A0A316YKU3</accession>
<dbReference type="SMART" id="SM00320">
    <property type="entry name" value="WD40"/>
    <property type="match status" value="6"/>
</dbReference>
<feature type="repeat" description="WD" evidence="7">
    <location>
        <begin position="185"/>
        <end position="228"/>
    </location>
</feature>
<evidence type="ECO:0000256" key="2">
    <source>
        <dbReference type="ARBA" id="ARBA00022664"/>
    </source>
</evidence>
<keyword evidence="1 7" id="KW-0853">WD repeat</keyword>
<dbReference type="PROSITE" id="PS50294">
    <property type="entry name" value="WD_REPEATS_REGION"/>
    <property type="match status" value="1"/>
</dbReference>
<evidence type="ECO:0000256" key="4">
    <source>
        <dbReference type="ARBA" id="ARBA00023187"/>
    </source>
</evidence>
<dbReference type="SUPFAM" id="SSF50978">
    <property type="entry name" value="WD40 repeat-like"/>
    <property type="match status" value="1"/>
</dbReference>
<keyword evidence="2" id="KW-0507">mRNA processing</keyword>
<evidence type="ECO:0000256" key="6">
    <source>
        <dbReference type="ARBA" id="ARBA00040390"/>
    </source>
</evidence>
<dbReference type="EMBL" id="KZ819638">
    <property type="protein sequence ID" value="PWN88335.1"/>
    <property type="molecule type" value="Genomic_DNA"/>
</dbReference>
<dbReference type="GO" id="GO:0003723">
    <property type="term" value="F:RNA binding"/>
    <property type="evidence" value="ECO:0007669"/>
    <property type="project" value="TreeGrafter"/>
</dbReference>
<feature type="repeat" description="WD" evidence="7">
    <location>
        <begin position="92"/>
        <end position="134"/>
    </location>
</feature>
<dbReference type="InterPro" id="IPR015943">
    <property type="entry name" value="WD40/YVTN_repeat-like_dom_sf"/>
</dbReference>
<dbReference type="PROSITE" id="PS50082">
    <property type="entry name" value="WD_REPEATS_2"/>
    <property type="match status" value="3"/>
</dbReference>
<protein>
    <recommendedName>
        <fullName evidence="6">Serine-threonine kinase receptor-associated protein</fullName>
    </recommendedName>
</protein>
<dbReference type="Proteomes" id="UP000245768">
    <property type="component" value="Unassembled WGS sequence"/>
</dbReference>
<reference evidence="9 10" key="1">
    <citation type="journal article" date="2018" name="Mol. Biol. Evol.">
        <title>Broad Genomic Sampling Reveals a Smut Pathogenic Ancestry of the Fungal Clade Ustilaginomycotina.</title>
        <authorList>
            <person name="Kijpornyongpan T."/>
            <person name="Mondo S.J."/>
            <person name="Barry K."/>
            <person name="Sandor L."/>
            <person name="Lee J."/>
            <person name="Lipzen A."/>
            <person name="Pangilinan J."/>
            <person name="LaButti K."/>
            <person name="Hainaut M."/>
            <person name="Henrissat B."/>
            <person name="Grigoriev I.V."/>
            <person name="Spatafora J.W."/>
            <person name="Aime M.C."/>
        </authorList>
    </citation>
    <scope>NUCLEOTIDE SEQUENCE [LARGE SCALE GENOMIC DNA]</scope>
    <source>
        <strain evidence="9 10">MCA 4198</strain>
    </source>
</reference>
<proteinExistence type="inferred from homology"/>
<dbReference type="InterPro" id="IPR001680">
    <property type="entry name" value="WD40_rpt"/>
</dbReference>
<organism evidence="9 10">
    <name type="scientific">Acaromyces ingoldii</name>
    <dbReference type="NCBI Taxonomy" id="215250"/>
    <lineage>
        <taxon>Eukaryota</taxon>
        <taxon>Fungi</taxon>
        <taxon>Dikarya</taxon>
        <taxon>Basidiomycota</taxon>
        <taxon>Ustilaginomycotina</taxon>
        <taxon>Exobasidiomycetes</taxon>
        <taxon>Exobasidiales</taxon>
        <taxon>Cryptobasidiaceae</taxon>
        <taxon>Acaromyces</taxon>
    </lineage>
</organism>
<dbReference type="Gene3D" id="2.130.10.10">
    <property type="entry name" value="YVTN repeat-like/Quinoprotein amine dehydrogenase"/>
    <property type="match status" value="1"/>
</dbReference>
<dbReference type="OrthoDB" id="408728at2759"/>
<dbReference type="InterPro" id="IPR036322">
    <property type="entry name" value="WD40_repeat_dom_sf"/>
</dbReference>
<keyword evidence="3" id="KW-0677">Repeat</keyword>
<feature type="region of interest" description="Disordered" evidence="8">
    <location>
        <begin position="1"/>
        <end position="41"/>
    </location>
</feature>
<dbReference type="PRINTS" id="PR00320">
    <property type="entry name" value="GPROTEINBRPT"/>
</dbReference>